<comment type="caution">
    <text evidence="2">The sequence shown here is derived from an EMBL/GenBank/DDBJ whole genome shotgun (WGS) entry which is preliminary data.</text>
</comment>
<organism evidence="2 3">
    <name type="scientific">Salinisphaera orenii MK-B5</name>
    <dbReference type="NCBI Taxonomy" id="856730"/>
    <lineage>
        <taxon>Bacteria</taxon>
        <taxon>Pseudomonadati</taxon>
        <taxon>Pseudomonadota</taxon>
        <taxon>Gammaproteobacteria</taxon>
        <taxon>Salinisphaerales</taxon>
        <taxon>Salinisphaeraceae</taxon>
        <taxon>Salinisphaera</taxon>
    </lineage>
</organism>
<name>A0A423PK37_9GAMM</name>
<sequence>MMDRPGDYRWSSYKAKAHGTADAWPTPHPLYQRLGRTGAERRVA</sequence>
<evidence type="ECO:0000256" key="1">
    <source>
        <dbReference type="SAM" id="MobiDB-lite"/>
    </source>
</evidence>
<accession>A0A423PK37</accession>
<feature type="region of interest" description="Disordered" evidence="1">
    <location>
        <begin position="19"/>
        <end position="44"/>
    </location>
</feature>
<gene>
    <name evidence="2" type="ORF">SAOR_11690</name>
</gene>
<keyword evidence="3" id="KW-1185">Reference proteome</keyword>
<evidence type="ECO:0000313" key="2">
    <source>
        <dbReference type="EMBL" id="ROO25970.1"/>
    </source>
</evidence>
<proteinExistence type="predicted"/>
<reference evidence="2 3" key="1">
    <citation type="submission" date="2013-10" db="EMBL/GenBank/DDBJ databases">
        <title>Salinisphaera orenii MK-B5 Genome Sequencing.</title>
        <authorList>
            <person name="Lai Q."/>
            <person name="Li C."/>
            <person name="Shao Z."/>
        </authorList>
    </citation>
    <scope>NUCLEOTIDE SEQUENCE [LARGE SCALE GENOMIC DNA]</scope>
    <source>
        <strain evidence="2 3">MK-B5</strain>
    </source>
</reference>
<dbReference type="AlphaFoldDB" id="A0A423PK37"/>
<evidence type="ECO:0008006" key="4">
    <source>
        <dbReference type="Google" id="ProtNLM"/>
    </source>
</evidence>
<dbReference type="Proteomes" id="UP000283993">
    <property type="component" value="Unassembled WGS sequence"/>
</dbReference>
<dbReference type="EMBL" id="AYKH01000025">
    <property type="protein sequence ID" value="ROO25970.1"/>
    <property type="molecule type" value="Genomic_DNA"/>
</dbReference>
<protein>
    <recommendedName>
        <fullName evidence="4">Transposase</fullName>
    </recommendedName>
</protein>
<evidence type="ECO:0000313" key="3">
    <source>
        <dbReference type="Proteomes" id="UP000283993"/>
    </source>
</evidence>